<accession>A0ABY6NVQ0</accession>
<evidence type="ECO:0000256" key="10">
    <source>
        <dbReference type="SAM" id="MobiDB-lite"/>
    </source>
</evidence>
<evidence type="ECO:0000256" key="6">
    <source>
        <dbReference type="ARBA" id="ARBA00022970"/>
    </source>
</evidence>
<evidence type="ECO:0000313" key="14">
    <source>
        <dbReference type="Proteomes" id="UP001164965"/>
    </source>
</evidence>
<dbReference type="EMBL" id="CP110615">
    <property type="protein sequence ID" value="UZJ23462.1"/>
    <property type="molecule type" value="Genomic_DNA"/>
</dbReference>
<feature type="transmembrane region" description="Helical" evidence="11">
    <location>
        <begin position="203"/>
        <end position="224"/>
    </location>
</feature>
<keyword evidence="3" id="KW-1003">Cell membrane</keyword>
<keyword evidence="8 11" id="KW-0472">Membrane</keyword>
<dbReference type="InterPro" id="IPR001851">
    <property type="entry name" value="ABC_transp_permease"/>
</dbReference>
<feature type="transmembrane region" description="Helical" evidence="11">
    <location>
        <begin position="284"/>
        <end position="303"/>
    </location>
</feature>
<protein>
    <submittedName>
        <fullName evidence="13">Branched-chain amino acid ABC transporter permease</fullName>
    </submittedName>
</protein>
<feature type="chain" id="PRO_5047115818" evidence="12">
    <location>
        <begin position="19"/>
        <end position="437"/>
    </location>
</feature>
<evidence type="ECO:0000256" key="5">
    <source>
        <dbReference type="ARBA" id="ARBA00022692"/>
    </source>
</evidence>
<keyword evidence="12" id="KW-0732">Signal</keyword>
<keyword evidence="14" id="KW-1185">Reference proteome</keyword>
<comment type="similarity">
    <text evidence="9">Belongs to the binding-protein-dependent transport system permease family. LivHM subfamily.</text>
</comment>
<keyword evidence="7 11" id="KW-1133">Transmembrane helix</keyword>
<feature type="transmembrane region" description="Helical" evidence="11">
    <location>
        <begin position="332"/>
        <end position="353"/>
    </location>
</feature>
<dbReference type="CDD" id="cd06582">
    <property type="entry name" value="TM_PBP1_LivH_like"/>
    <property type="match status" value="1"/>
</dbReference>
<evidence type="ECO:0000256" key="11">
    <source>
        <dbReference type="SAM" id="Phobius"/>
    </source>
</evidence>
<evidence type="ECO:0000256" key="4">
    <source>
        <dbReference type="ARBA" id="ARBA00022519"/>
    </source>
</evidence>
<feature type="signal peptide" evidence="12">
    <location>
        <begin position="1"/>
        <end position="18"/>
    </location>
</feature>
<feature type="transmembrane region" description="Helical" evidence="11">
    <location>
        <begin position="179"/>
        <end position="197"/>
    </location>
</feature>
<evidence type="ECO:0000256" key="2">
    <source>
        <dbReference type="ARBA" id="ARBA00022448"/>
    </source>
</evidence>
<evidence type="ECO:0000313" key="13">
    <source>
        <dbReference type="EMBL" id="UZJ23462.1"/>
    </source>
</evidence>
<keyword evidence="2" id="KW-0813">Transport</keyword>
<evidence type="ECO:0000256" key="9">
    <source>
        <dbReference type="ARBA" id="ARBA00037998"/>
    </source>
</evidence>
<dbReference type="InterPro" id="IPR052157">
    <property type="entry name" value="BCAA_transport_permease"/>
</dbReference>
<feature type="transmembrane region" description="Helical" evidence="11">
    <location>
        <begin position="236"/>
        <end position="258"/>
    </location>
</feature>
<evidence type="ECO:0000256" key="8">
    <source>
        <dbReference type="ARBA" id="ARBA00023136"/>
    </source>
</evidence>
<evidence type="ECO:0000256" key="3">
    <source>
        <dbReference type="ARBA" id="ARBA00022475"/>
    </source>
</evidence>
<feature type="compositionally biased region" description="Low complexity" evidence="10">
    <location>
        <begin position="29"/>
        <end position="45"/>
    </location>
</feature>
<proteinExistence type="inferred from homology"/>
<evidence type="ECO:0000256" key="12">
    <source>
        <dbReference type="SAM" id="SignalP"/>
    </source>
</evidence>
<evidence type="ECO:0000256" key="1">
    <source>
        <dbReference type="ARBA" id="ARBA00004651"/>
    </source>
</evidence>
<name>A0ABY6NVQ0_9NOCA</name>
<keyword evidence="4" id="KW-0997">Cell inner membrane</keyword>
<evidence type="ECO:0000256" key="7">
    <source>
        <dbReference type="ARBA" id="ARBA00022989"/>
    </source>
</evidence>
<reference evidence="13" key="1">
    <citation type="submission" date="2022-10" db="EMBL/GenBank/DDBJ databases">
        <title>Rhodococcus sp.75.</title>
        <authorList>
            <person name="Sun M."/>
        </authorList>
    </citation>
    <scope>NUCLEOTIDE SEQUENCE</scope>
    <source>
        <strain evidence="13">75</strain>
    </source>
</reference>
<feature type="region of interest" description="Disordered" evidence="10">
    <location>
        <begin position="18"/>
        <end position="48"/>
    </location>
</feature>
<keyword evidence="6" id="KW-0029">Amino-acid transport</keyword>
<feature type="transmembrane region" description="Helical" evidence="11">
    <location>
        <begin position="153"/>
        <end position="172"/>
    </location>
</feature>
<feature type="transmembrane region" description="Helical" evidence="11">
    <location>
        <begin position="411"/>
        <end position="430"/>
    </location>
</feature>
<feature type="transmembrane region" description="Helical" evidence="11">
    <location>
        <begin position="385"/>
        <end position="405"/>
    </location>
</feature>
<organism evidence="13 14">
    <name type="scientific">Rhodococcus antarcticus</name>
    <dbReference type="NCBI Taxonomy" id="2987751"/>
    <lineage>
        <taxon>Bacteria</taxon>
        <taxon>Bacillati</taxon>
        <taxon>Actinomycetota</taxon>
        <taxon>Actinomycetes</taxon>
        <taxon>Mycobacteriales</taxon>
        <taxon>Nocardiaceae</taxon>
        <taxon>Rhodococcus</taxon>
    </lineage>
</organism>
<dbReference type="PANTHER" id="PTHR11795">
    <property type="entry name" value="BRANCHED-CHAIN AMINO ACID TRANSPORT SYSTEM PERMEASE PROTEIN LIVH"/>
    <property type="match status" value="1"/>
</dbReference>
<comment type="subcellular location">
    <subcellularLocation>
        <location evidence="1">Cell membrane</location>
        <topology evidence="1">Multi-pass membrane protein</topology>
    </subcellularLocation>
</comment>
<gene>
    <name evidence="13" type="ORF">RHODO2019_09455</name>
</gene>
<sequence>MLALGLFSLLALAGPALAQSSTPAPPPSSAATPTSGAASTSTPPADGISVKGTLRNAAGVIAGAQVQAADSGGAVVATSTTGDRGTWELVVSPGTYTFSVVESSLPDGVSVQGTVSRSIVQGQLSTVVFSFGEVRSSTEIPFAERFLRVAVDGLRFGLVIAITAVGLSLIYGTTGLTNFAHGELVTIGAVVAWVVNVKFGVQLIPATIIAIVVGIGVGMLNDLAVWRPLRRRRSGLIAQLVVSIGLSIGIRYLILILFGGRSQAFTDYQSQVQHDYGPIQLTDVNLATMVISLVVLIGVALVLQRTRIGKAMRAVADNRDLAASSGINVERVVLFVWALGGGLASLGGVLFALSELAGTVQWEMGFKLLLLMFAGITLGGLGTAYGALLGCVIVGLIVQLSTLVIDPDLKYTGGLLVLIVILVLRPQGILGSRSRIG</sequence>
<dbReference type="Proteomes" id="UP001164965">
    <property type="component" value="Chromosome"/>
</dbReference>
<dbReference type="PANTHER" id="PTHR11795:SF371">
    <property type="entry name" value="HIGH-AFFINITY BRANCHED-CHAIN AMINO ACID TRANSPORT SYSTEM PERMEASE PROTEIN LIVH"/>
    <property type="match status" value="1"/>
</dbReference>
<dbReference type="Pfam" id="PF02653">
    <property type="entry name" value="BPD_transp_2"/>
    <property type="match status" value="1"/>
</dbReference>
<keyword evidence="5 11" id="KW-0812">Transmembrane</keyword>